<feature type="compositionally biased region" description="Pro residues" evidence="1">
    <location>
        <begin position="1"/>
        <end position="45"/>
    </location>
</feature>
<dbReference type="EMBL" id="NPIC01000002">
    <property type="protein sequence ID" value="RDL39634.1"/>
    <property type="molecule type" value="Genomic_DNA"/>
</dbReference>
<protein>
    <submittedName>
        <fullName evidence="2">Uncharacterized protein</fullName>
    </submittedName>
</protein>
<sequence length="587" mass="66537">MSGPQPPPPPPPPGRQGGPPPGAHGPPPGVMRPGPPPGHPFPPQMRPHVNSTRVVDISPQPVLDEAACKKNLTSYLVYTMRKAIPANKKEIPSWARTEVVEEKLAQGEITKQIKRLNESKKKSVAEKKAALAPFQQGQISKLMDELATKEVDPNFEWSLVQLDREERSAKQPSKKDKDSKVAKRETTTMTVYVMRTPLDGLNPIVLHQHIERMRMERFQQQNRPPPPPANQQQARPPGPPQQQQNQPQRPQQQGPQQQQNGGRGDAGGPQIINLGRTGSKSPARRRETRYHHDSSSTSSMTDSDSESGSERSSSSFTTLSTSSRGNKRYHSTKPKGSPAGHRVHHKKYYVDDRSPLAAGRRMSDLYEGGLPHRPAHAPEAPRPALEFDPVAAAYQAGKSDANAERFGLAERERFPPTPRPAVVGRPVIIEQPRAVISYGRERDFDARYPEAPMSPYSEAGFSEQAISPRYLQEKFIDGPREYRVERRDLRPEIREFRPEPREFRPELRDYRTEPRDFAPLPREFHDLRDVRGPGPDYRRREREAEEYMDRSPFLERRTTEPRPPMTRNPFAPMPPQRRYCSSEEGGW</sequence>
<comment type="caution">
    <text evidence="2">The sequence shown here is derived from an EMBL/GenBank/DDBJ whole genome shotgun (WGS) entry which is preliminary data.</text>
</comment>
<organism evidence="2 3">
    <name type="scientific">Venustampulla echinocandica</name>
    <dbReference type="NCBI Taxonomy" id="2656787"/>
    <lineage>
        <taxon>Eukaryota</taxon>
        <taxon>Fungi</taxon>
        <taxon>Dikarya</taxon>
        <taxon>Ascomycota</taxon>
        <taxon>Pezizomycotina</taxon>
        <taxon>Leotiomycetes</taxon>
        <taxon>Helotiales</taxon>
        <taxon>Pleuroascaceae</taxon>
        <taxon>Venustampulla</taxon>
    </lineage>
</organism>
<name>A0A370TVS8_9HELO</name>
<feature type="compositionally biased region" description="Basic and acidic residues" evidence="1">
    <location>
        <begin position="507"/>
        <end position="560"/>
    </location>
</feature>
<dbReference type="PANTHER" id="PTHR48125:SF12">
    <property type="entry name" value="AT HOOK TRANSCRIPTION FACTOR FAMILY-RELATED"/>
    <property type="match status" value="1"/>
</dbReference>
<dbReference type="PANTHER" id="PTHR48125">
    <property type="entry name" value="LP07818P1"/>
    <property type="match status" value="1"/>
</dbReference>
<evidence type="ECO:0000256" key="1">
    <source>
        <dbReference type="SAM" id="MobiDB-lite"/>
    </source>
</evidence>
<dbReference type="SUPFAM" id="SSF81995">
    <property type="entry name" value="beta-sandwich domain of Sec23/24"/>
    <property type="match status" value="1"/>
</dbReference>
<proteinExistence type="predicted"/>
<feature type="region of interest" description="Disordered" evidence="1">
    <location>
        <begin position="1"/>
        <end position="56"/>
    </location>
</feature>
<dbReference type="OrthoDB" id="3440029at2759"/>
<dbReference type="RefSeq" id="XP_031872290.1">
    <property type="nucleotide sequence ID" value="XM_032012597.1"/>
</dbReference>
<feature type="region of interest" description="Disordered" evidence="1">
    <location>
        <begin position="507"/>
        <end position="587"/>
    </location>
</feature>
<keyword evidence="3" id="KW-1185">Reference proteome</keyword>
<dbReference type="AlphaFoldDB" id="A0A370TVS8"/>
<dbReference type="STRING" id="2656787.A0A370TVS8"/>
<feature type="compositionally biased region" description="Low complexity" evidence="1">
    <location>
        <begin position="230"/>
        <end position="260"/>
    </location>
</feature>
<accession>A0A370TVS8</accession>
<evidence type="ECO:0000313" key="2">
    <source>
        <dbReference type="EMBL" id="RDL39634.1"/>
    </source>
</evidence>
<feature type="region of interest" description="Disordered" evidence="1">
    <location>
        <begin position="218"/>
        <end position="346"/>
    </location>
</feature>
<evidence type="ECO:0000313" key="3">
    <source>
        <dbReference type="Proteomes" id="UP000254866"/>
    </source>
</evidence>
<feature type="compositionally biased region" description="Pro residues" evidence="1">
    <location>
        <begin position="561"/>
        <end position="575"/>
    </location>
</feature>
<dbReference type="GeneID" id="43596823"/>
<dbReference type="Proteomes" id="UP000254866">
    <property type="component" value="Unassembled WGS sequence"/>
</dbReference>
<feature type="compositionally biased region" description="Low complexity" evidence="1">
    <location>
        <begin position="310"/>
        <end position="324"/>
    </location>
</feature>
<feature type="region of interest" description="Disordered" evidence="1">
    <location>
        <begin position="163"/>
        <end position="183"/>
    </location>
</feature>
<gene>
    <name evidence="2" type="ORF">BP5553_03974</name>
</gene>
<reference evidence="2 3" key="1">
    <citation type="journal article" date="2018" name="IMA Fungus">
        <title>IMA Genome-F 9: Draft genome sequence of Annulohypoxylon stygium, Aspergillus mulundensis, Berkeleyomyces basicola (syn. Thielaviopsis basicola), Ceratocystis smalleyi, two Cercospora beticola strains, Coleophoma cylindrospora, Fusarium fracticaudum, Phialophora cf. hyalina, and Morchella septimelata.</title>
        <authorList>
            <person name="Wingfield B.D."/>
            <person name="Bills G.F."/>
            <person name="Dong Y."/>
            <person name="Huang W."/>
            <person name="Nel W.J."/>
            <person name="Swalarsk-Parry B.S."/>
            <person name="Vaghefi N."/>
            <person name="Wilken P.M."/>
            <person name="An Z."/>
            <person name="de Beer Z.W."/>
            <person name="De Vos L."/>
            <person name="Chen L."/>
            <person name="Duong T.A."/>
            <person name="Gao Y."/>
            <person name="Hammerbacher A."/>
            <person name="Kikkert J.R."/>
            <person name="Li Y."/>
            <person name="Li H."/>
            <person name="Li K."/>
            <person name="Li Q."/>
            <person name="Liu X."/>
            <person name="Ma X."/>
            <person name="Naidoo K."/>
            <person name="Pethybridge S.J."/>
            <person name="Sun J."/>
            <person name="Steenkamp E.T."/>
            <person name="van der Nest M.A."/>
            <person name="van Wyk S."/>
            <person name="Wingfield M.J."/>
            <person name="Xiong C."/>
            <person name="Yue Q."/>
            <person name="Zhang X."/>
        </authorList>
    </citation>
    <scope>NUCLEOTIDE SEQUENCE [LARGE SCALE GENOMIC DNA]</scope>
    <source>
        <strain evidence="2 3">BP 5553</strain>
    </source>
</reference>